<dbReference type="GO" id="GO:0005737">
    <property type="term" value="C:cytoplasm"/>
    <property type="evidence" value="ECO:0007669"/>
    <property type="project" value="UniProtKB-SubCell"/>
</dbReference>
<reference evidence="7 8" key="1">
    <citation type="submission" date="2019-04" db="EMBL/GenBank/DDBJ databases">
        <title>Streptomyces oryziradicis sp. nov., a novel actinomycete isolated from rhizosphere soil of rice (Oryza sativa L.).</title>
        <authorList>
            <person name="Li C."/>
        </authorList>
    </citation>
    <scope>NUCLEOTIDE SEQUENCE [LARGE SCALE GENOMIC DNA]</scope>
    <source>
        <strain evidence="7 8">NEAU-C40</strain>
    </source>
</reference>
<evidence type="ECO:0000256" key="6">
    <source>
        <dbReference type="HAMAP-Rule" id="MF_02207"/>
    </source>
</evidence>
<protein>
    <recommendedName>
        <fullName evidence="6">Cell shape-determining protein MreB</fullName>
    </recommendedName>
</protein>
<dbReference type="InterPro" id="IPR004753">
    <property type="entry name" value="MreB"/>
</dbReference>
<evidence type="ECO:0000313" key="8">
    <source>
        <dbReference type="Proteomes" id="UP000305778"/>
    </source>
</evidence>
<comment type="subcellular location">
    <subcellularLocation>
        <location evidence="6">Cytoplasm</location>
    </subcellularLocation>
    <text evidence="6">Membrane-associated.</text>
</comment>
<keyword evidence="3 6" id="KW-0067">ATP-binding</keyword>
<dbReference type="InterPro" id="IPR043129">
    <property type="entry name" value="ATPase_NBD"/>
</dbReference>
<proteinExistence type="inferred from homology"/>
<dbReference type="GO" id="GO:0005524">
    <property type="term" value="F:ATP binding"/>
    <property type="evidence" value="ECO:0007669"/>
    <property type="project" value="UniProtKB-KW"/>
</dbReference>
<evidence type="ECO:0000256" key="3">
    <source>
        <dbReference type="ARBA" id="ARBA00022840"/>
    </source>
</evidence>
<feature type="binding site" evidence="6">
    <location>
        <begin position="293"/>
        <end position="296"/>
    </location>
    <ligand>
        <name>ATP</name>
        <dbReference type="ChEBI" id="CHEBI:30616"/>
    </ligand>
</feature>
<organism evidence="7 8">
    <name type="scientific">Actinacidiphila oryziradicis</name>
    <dbReference type="NCBI Taxonomy" id="2571141"/>
    <lineage>
        <taxon>Bacteria</taxon>
        <taxon>Bacillati</taxon>
        <taxon>Actinomycetota</taxon>
        <taxon>Actinomycetes</taxon>
        <taxon>Kitasatosporales</taxon>
        <taxon>Streptomycetaceae</taxon>
        <taxon>Actinacidiphila</taxon>
    </lineage>
</organism>
<dbReference type="EMBL" id="SUMC01000041">
    <property type="protein sequence ID" value="TKA06289.1"/>
    <property type="molecule type" value="Genomic_DNA"/>
</dbReference>
<evidence type="ECO:0000313" key="7">
    <source>
        <dbReference type="EMBL" id="TKA06289.1"/>
    </source>
</evidence>
<comment type="caution">
    <text evidence="7">The sequence shown here is derived from an EMBL/GenBank/DDBJ whole genome shotgun (WGS) entry which is preliminary data.</text>
</comment>
<dbReference type="Pfam" id="PF06723">
    <property type="entry name" value="MreB_Mbl"/>
    <property type="match status" value="1"/>
</dbReference>
<dbReference type="GO" id="GO:0008360">
    <property type="term" value="P:regulation of cell shape"/>
    <property type="evidence" value="ECO:0007669"/>
    <property type="project" value="UniProtKB-UniRule"/>
</dbReference>
<dbReference type="HAMAP" id="MF_02207">
    <property type="entry name" value="MreB"/>
    <property type="match status" value="1"/>
</dbReference>
<comment type="caution">
    <text evidence="6">Lacks conserved residue(s) required for the propagation of feature annotation.</text>
</comment>
<dbReference type="Proteomes" id="UP000305778">
    <property type="component" value="Unassembled WGS sequence"/>
</dbReference>
<comment type="function">
    <text evidence="6">Forms membrane-associated dynamic filaments that are essential for cell shape determination. Acts by regulating cell wall synthesis and cell elongation, and thus cell shape. A feedback loop between cell geometry and MreB localization may maintain elongated cell shape by targeting cell wall growth to regions of negative cell wall curvature.</text>
</comment>
<evidence type="ECO:0000256" key="1">
    <source>
        <dbReference type="ARBA" id="ARBA00022490"/>
    </source>
</evidence>
<keyword evidence="2 6" id="KW-0547">Nucleotide-binding</keyword>
<evidence type="ECO:0000256" key="2">
    <source>
        <dbReference type="ARBA" id="ARBA00022741"/>
    </source>
</evidence>
<evidence type="ECO:0000256" key="4">
    <source>
        <dbReference type="ARBA" id="ARBA00022960"/>
    </source>
</evidence>
<accession>A0A4V5MZ02</accession>
<dbReference type="PANTHER" id="PTHR42749">
    <property type="entry name" value="CELL SHAPE-DETERMINING PROTEIN MREB"/>
    <property type="match status" value="1"/>
</dbReference>
<dbReference type="OrthoDB" id="9768127at2"/>
<name>A0A4V5MZ02_9ACTN</name>
<dbReference type="RefSeq" id="WP_136727650.1">
    <property type="nucleotide sequence ID" value="NZ_SUMC01000041.1"/>
</dbReference>
<evidence type="ECO:0000256" key="5">
    <source>
        <dbReference type="ARBA" id="ARBA00023458"/>
    </source>
</evidence>
<keyword evidence="8" id="KW-1185">Reference proteome</keyword>
<dbReference type="AlphaFoldDB" id="A0A4V5MZ02"/>
<gene>
    <name evidence="6" type="primary">mreB</name>
    <name evidence="7" type="ORF">FCI23_32755</name>
</gene>
<sequence>MSVSLTQLRRCSIAVDLGAARTRVYLKGSGVVVDEPSVAAVDIRSGALIAVGALAEKMTGRTPDHIRVVRPVQSGIVVDVSMAQRMLRQLLGSQLRRARLRRPLPMLRAAVCAPHACEPLAQRAITETLYGIGARRVEMVDSLIAAAVGCGLPVEQPEATMIMLCGASTTQIAVLCLGSIVAAETVAVGGEAIDYAVVQHFRNEHELMLPSQSVRPLHLMLSSPDPQLRSTDVQGRDVASGIARTVRVDTDGVREAIRIPMAAIVDGVGAVLRHCPPDLVADLTDRGIMLAGGSALMPGLETMLRQGTRMPVSIAERPDICAVRGLGAMMEGLVLPMHIDPLAA</sequence>
<keyword evidence="4 6" id="KW-0133">Cell shape</keyword>
<dbReference type="Gene3D" id="3.30.420.40">
    <property type="match status" value="2"/>
</dbReference>
<dbReference type="SUPFAM" id="SSF53067">
    <property type="entry name" value="Actin-like ATPase domain"/>
    <property type="match status" value="2"/>
</dbReference>
<comment type="similarity">
    <text evidence="5 6">Belongs to the FtsA/MreB family.</text>
</comment>
<comment type="subunit">
    <text evidence="6">Forms polymers.</text>
</comment>
<keyword evidence="1 6" id="KW-0963">Cytoplasm</keyword>
<dbReference type="PANTHER" id="PTHR42749:SF1">
    <property type="entry name" value="CELL SHAPE-DETERMINING PROTEIN MREB"/>
    <property type="match status" value="1"/>
</dbReference>
<dbReference type="GO" id="GO:0000902">
    <property type="term" value="P:cell morphogenesis"/>
    <property type="evidence" value="ECO:0007669"/>
    <property type="project" value="InterPro"/>
</dbReference>
<dbReference type="PRINTS" id="PR01652">
    <property type="entry name" value="SHAPEPROTEIN"/>
</dbReference>
<dbReference type="InterPro" id="IPR056546">
    <property type="entry name" value="MreB_MamK-like"/>
</dbReference>